<proteinExistence type="predicted"/>
<evidence type="ECO:0000313" key="1">
    <source>
        <dbReference type="EMBL" id="KAF6000672.1"/>
    </source>
</evidence>
<dbReference type="EMBL" id="VWRR01000018">
    <property type="protein sequence ID" value="KAF6000672.1"/>
    <property type="molecule type" value="Genomic_DNA"/>
</dbReference>
<sequence>MERMQSGAIDLRPSQRLAAVFNSFSENQHHGQSVERSLLSEILRFAQRGGSDQSPASVAAAIERLTRGSIRLAFTEVGCNWIGEPATSSLIESSYLPLRVYRSELSRGRKVPTSGKVKARAEPVFSVGVVVAVQRSAPSIKKRIGDVSSDDEKMGYIGLAPFEKPPTMTKGCPREVSQHASVKVSLWLALVTGPRDRNAHPVELGDVVLFAQTAEQRACQEHVQCALKGPSGCRRDEPTGAQAGCVLSWTMPRRRALPWLEPAHRFARSETSNPL</sequence>
<evidence type="ECO:0000313" key="2">
    <source>
        <dbReference type="Proteomes" id="UP000530660"/>
    </source>
</evidence>
<protein>
    <submittedName>
        <fullName evidence="1">Uncharacterized protein</fullName>
    </submittedName>
</protein>
<accession>A0A7J7IC46</accession>
<name>A0A7J7IC46_9RHOD</name>
<keyword evidence="2" id="KW-1185">Reference proteome</keyword>
<comment type="caution">
    <text evidence="1">The sequence shown here is derived from an EMBL/GenBank/DDBJ whole genome shotgun (WGS) entry which is preliminary data.</text>
</comment>
<dbReference type="AlphaFoldDB" id="A0A7J7IC46"/>
<dbReference type="Proteomes" id="UP000530660">
    <property type="component" value="Unassembled WGS sequence"/>
</dbReference>
<organism evidence="1 2">
    <name type="scientific">Cyanidiococcus yangmingshanensis</name>
    <dbReference type="NCBI Taxonomy" id="2690220"/>
    <lineage>
        <taxon>Eukaryota</taxon>
        <taxon>Rhodophyta</taxon>
        <taxon>Bangiophyceae</taxon>
        <taxon>Cyanidiales</taxon>
        <taxon>Cyanidiaceae</taxon>
        <taxon>Cyanidiococcus</taxon>
    </lineage>
</organism>
<gene>
    <name evidence="1" type="ORF">F1559_000984</name>
</gene>
<reference evidence="1 2" key="1">
    <citation type="journal article" date="2020" name="J. Phycol.">
        <title>Comparative genome analysis reveals Cyanidiococcus gen. nov., a new extremophilic red algal genus sister to Cyanidioschyzon (Cyanidioschyzonaceae, Rhodophyta).</title>
        <authorList>
            <person name="Liu S.-L."/>
            <person name="Chiang Y.-R."/>
            <person name="Yoon H.S."/>
            <person name="Fu H.-Y."/>
        </authorList>
    </citation>
    <scope>NUCLEOTIDE SEQUENCE [LARGE SCALE GENOMIC DNA]</scope>
    <source>
        <strain evidence="1 2">THAL066</strain>
    </source>
</reference>